<proteinExistence type="predicted"/>
<evidence type="ECO:0008006" key="3">
    <source>
        <dbReference type="Google" id="ProtNLM"/>
    </source>
</evidence>
<evidence type="ECO:0000313" key="1">
    <source>
        <dbReference type="EMBL" id="MBW4543966.1"/>
    </source>
</evidence>
<accession>A0A951PHU1</accession>
<sequence length="140" mass="15685">MTTDFAAIFDQGLERYNAGEGPDTLIPVFKEVCDRAPKIAAAWSCLAWLYLLDDKPEQAYKVALKGVKIDSNAPQARINLVLAMLETGQTGVRKHIDVAKQLMALDSQVRQDLSESIEDGLARKPDWKNLQRVKNWLAED</sequence>
<dbReference type="SUPFAM" id="SSF48452">
    <property type="entry name" value="TPR-like"/>
    <property type="match status" value="1"/>
</dbReference>
<dbReference type="Gene3D" id="1.25.40.10">
    <property type="entry name" value="Tetratricopeptide repeat domain"/>
    <property type="match status" value="1"/>
</dbReference>
<reference evidence="1" key="2">
    <citation type="journal article" date="2022" name="Microbiol. Resour. Announc.">
        <title>Metagenome Sequencing to Explore Phylogenomics of Terrestrial Cyanobacteria.</title>
        <authorList>
            <person name="Ward R.D."/>
            <person name="Stajich J.E."/>
            <person name="Johansen J.R."/>
            <person name="Huntemann M."/>
            <person name="Clum A."/>
            <person name="Foster B."/>
            <person name="Foster B."/>
            <person name="Roux S."/>
            <person name="Palaniappan K."/>
            <person name="Varghese N."/>
            <person name="Mukherjee S."/>
            <person name="Reddy T.B.K."/>
            <person name="Daum C."/>
            <person name="Copeland A."/>
            <person name="Chen I.A."/>
            <person name="Ivanova N.N."/>
            <person name="Kyrpides N.C."/>
            <person name="Shapiro N."/>
            <person name="Eloe-Fadrosh E.A."/>
            <person name="Pietrasiak N."/>
        </authorList>
    </citation>
    <scope>NUCLEOTIDE SEQUENCE</scope>
    <source>
        <strain evidence="1">CPER-KK1</strain>
    </source>
</reference>
<reference evidence="1" key="1">
    <citation type="submission" date="2021-05" db="EMBL/GenBank/DDBJ databases">
        <authorList>
            <person name="Pietrasiak N."/>
            <person name="Ward R."/>
            <person name="Stajich J.E."/>
            <person name="Kurbessoian T."/>
        </authorList>
    </citation>
    <scope>NUCLEOTIDE SEQUENCE</scope>
    <source>
        <strain evidence="1">CPER-KK1</strain>
    </source>
</reference>
<name>A0A951PHU1_9CYAN</name>
<comment type="caution">
    <text evidence="1">The sequence shown here is derived from an EMBL/GenBank/DDBJ whole genome shotgun (WGS) entry which is preliminary data.</text>
</comment>
<gene>
    <name evidence="1" type="ORF">KME25_05925</name>
</gene>
<protein>
    <recommendedName>
        <fullName evidence="3">TPR repeat-containing protein</fullName>
    </recommendedName>
</protein>
<dbReference type="Proteomes" id="UP000753908">
    <property type="component" value="Unassembled WGS sequence"/>
</dbReference>
<organism evidence="1 2">
    <name type="scientific">Symplocastrum torsivum CPER-KK1</name>
    <dbReference type="NCBI Taxonomy" id="450513"/>
    <lineage>
        <taxon>Bacteria</taxon>
        <taxon>Bacillati</taxon>
        <taxon>Cyanobacteriota</taxon>
        <taxon>Cyanophyceae</taxon>
        <taxon>Oscillatoriophycideae</taxon>
        <taxon>Oscillatoriales</taxon>
        <taxon>Microcoleaceae</taxon>
        <taxon>Symplocastrum</taxon>
    </lineage>
</organism>
<dbReference type="AlphaFoldDB" id="A0A951PHU1"/>
<evidence type="ECO:0000313" key="2">
    <source>
        <dbReference type="Proteomes" id="UP000753908"/>
    </source>
</evidence>
<dbReference type="InterPro" id="IPR011990">
    <property type="entry name" value="TPR-like_helical_dom_sf"/>
</dbReference>
<dbReference type="EMBL" id="JAHHIF010000006">
    <property type="protein sequence ID" value="MBW4543966.1"/>
    <property type="molecule type" value="Genomic_DNA"/>
</dbReference>